<sequence>MSRFKGEVRRGGKRRSYVFTYPRMRHVLCLLDVHLSLTIAFSLTVVERQSRLGLDPYMELLRERTKVFVALRFAVGGHPEAANFNYESSDAGPLTDYTMKVTRLAGSNGSSYEI</sequence>
<gene>
    <name evidence="1" type="ORF">V1478_010983</name>
</gene>
<dbReference type="Proteomes" id="UP001607302">
    <property type="component" value="Unassembled WGS sequence"/>
</dbReference>
<protein>
    <submittedName>
        <fullName evidence="1">Uncharacterized protein</fullName>
    </submittedName>
</protein>
<feature type="non-terminal residue" evidence="1">
    <location>
        <position position="114"/>
    </location>
</feature>
<dbReference type="EMBL" id="JAUDFV010000149">
    <property type="protein sequence ID" value="KAL2719521.1"/>
    <property type="molecule type" value="Genomic_DNA"/>
</dbReference>
<proteinExistence type="predicted"/>
<dbReference type="AlphaFoldDB" id="A0ABD2AFW8"/>
<organism evidence="1 2">
    <name type="scientific">Vespula squamosa</name>
    <name type="common">Southern yellow jacket</name>
    <name type="synonym">Wasp</name>
    <dbReference type="NCBI Taxonomy" id="30214"/>
    <lineage>
        <taxon>Eukaryota</taxon>
        <taxon>Metazoa</taxon>
        <taxon>Ecdysozoa</taxon>
        <taxon>Arthropoda</taxon>
        <taxon>Hexapoda</taxon>
        <taxon>Insecta</taxon>
        <taxon>Pterygota</taxon>
        <taxon>Neoptera</taxon>
        <taxon>Endopterygota</taxon>
        <taxon>Hymenoptera</taxon>
        <taxon>Apocrita</taxon>
        <taxon>Aculeata</taxon>
        <taxon>Vespoidea</taxon>
        <taxon>Vespidae</taxon>
        <taxon>Vespinae</taxon>
        <taxon>Vespula</taxon>
    </lineage>
</organism>
<reference evidence="1 2" key="1">
    <citation type="journal article" date="2024" name="Ann. Entomol. Soc. Am.">
        <title>Genomic analyses of the southern and eastern yellowjacket wasps (Hymenoptera: Vespidae) reveal evolutionary signatures of social life.</title>
        <authorList>
            <person name="Catto M.A."/>
            <person name="Caine P.B."/>
            <person name="Orr S.E."/>
            <person name="Hunt B.G."/>
            <person name="Goodisman M.A.D."/>
        </authorList>
    </citation>
    <scope>NUCLEOTIDE SEQUENCE [LARGE SCALE GENOMIC DNA]</scope>
    <source>
        <strain evidence="1">233</strain>
        <tissue evidence="1">Head and thorax</tissue>
    </source>
</reference>
<accession>A0ABD2AFW8</accession>
<name>A0ABD2AFW8_VESSQ</name>
<comment type="caution">
    <text evidence="1">The sequence shown here is derived from an EMBL/GenBank/DDBJ whole genome shotgun (WGS) entry which is preliminary data.</text>
</comment>
<evidence type="ECO:0000313" key="1">
    <source>
        <dbReference type="EMBL" id="KAL2719521.1"/>
    </source>
</evidence>
<keyword evidence="2" id="KW-1185">Reference proteome</keyword>
<evidence type="ECO:0000313" key="2">
    <source>
        <dbReference type="Proteomes" id="UP001607302"/>
    </source>
</evidence>